<sequence length="67" mass="7745">MKRAGQYGADRITNLPADVIQRILVFLPIKDAAKTSILTSKWRHLWRSIPQLVFDKRFCRNGDVGFD</sequence>
<evidence type="ECO:0000313" key="3">
    <source>
        <dbReference type="Proteomes" id="UP001154282"/>
    </source>
</evidence>
<dbReference type="PANTHER" id="PTHR32212">
    <property type="entry name" value="CYCLIN-LIKE F-BOX"/>
    <property type="match status" value="1"/>
</dbReference>
<evidence type="ECO:0000313" key="2">
    <source>
        <dbReference type="EMBL" id="CAI0458695.1"/>
    </source>
</evidence>
<dbReference type="SUPFAM" id="SSF81383">
    <property type="entry name" value="F-box domain"/>
    <property type="match status" value="1"/>
</dbReference>
<feature type="domain" description="F-box" evidence="1">
    <location>
        <begin position="9"/>
        <end position="57"/>
    </location>
</feature>
<dbReference type="Gene3D" id="1.20.1280.50">
    <property type="match status" value="1"/>
</dbReference>
<dbReference type="CDD" id="cd22160">
    <property type="entry name" value="F-box_AtFBL13-like"/>
    <property type="match status" value="1"/>
</dbReference>
<keyword evidence="3" id="KW-1185">Reference proteome</keyword>
<dbReference type="Pfam" id="PF00646">
    <property type="entry name" value="F-box"/>
    <property type="match status" value="1"/>
</dbReference>
<dbReference type="InterPro" id="IPR053781">
    <property type="entry name" value="F-box_AtFBL13-like"/>
</dbReference>
<comment type="caution">
    <text evidence="2">The sequence shown here is derived from an EMBL/GenBank/DDBJ whole genome shotgun (WGS) entry which is preliminary data.</text>
</comment>
<dbReference type="AlphaFoldDB" id="A0AAV0NJ76"/>
<proteinExistence type="predicted"/>
<reference evidence="2" key="1">
    <citation type="submission" date="2022-08" db="EMBL/GenBank/DDBJ databases">
        <authorList>
            <person name="Gutierrez-Valencia J."/>
        </authorList>
    </citation>
    <scope>NUCLEOTIDE SEQUENCE</scope>
</reference>
<dbReference type="InterPro" id="IPR036047">
    <property type="entry name" value="F-box-like_dom_sf"/>
</dbReference>
<dbReference type="EMBL" id="CAMGYJ010000008">
    <property type="protein sequence ID" value="CAI0458695.1"/>
    <property type="molecule type" value="Genomic_DNA"/>
</dbReference>
<protein>
    <recommendedName>
        <fullName evidence="1">F-box domain-containing protein</fullName>
    </recommendedName>
</protein>
<evidence type="ECO:0000259" key="1">
    <source>
        <dbReference type="PROSITE" id="PS50181"/>
    </source>
</evidence>
<gene>
    <name evidence="2" type="ORF">LITE_LOCUS33664</name>
</gene>
<dbReference type="Proteomes" id="UP001154282">
    <property type="component" value="Unassembled WGS sequence"/>
</dbReference>
<dbReference type="PROSITE" id="PS50181">
    <property type="entry name" value="FBOX"/>
    <property type="match status" value="1"/>
</dbReference>
<dbReference type="PANTHER" id="PTHR32212:SF412">
    <property type="entry name" value="F-BOX DOMAIN-CONTAINING PROTEIN"/>
    <property type="match status" value="1"/>
</dbReference>
<organism evidence="2 3">
    <name type="scientific">Linum tenue</name>
    <dbReference type="NCBI Taxonomy" id="586396"/>
    <lineage>
        <taxon>Eukaryota</taxon>
        <taxon>Viridiplantae</taxon>
        <taxon>Streptophyta</taxon>
        <taxon>Embryophyta</taxon>
        <taxon>Tracheophyta</taxon>
        <taxon>Spermatophyta</taxon>
        <taxon>Magnoliopsida</taxon>
        <taxon>eudicotyledons</taxon>
        <taxon>Gunneridae</taxon>
        <taxon>Pentapetalae</taxon>
        <taxon>rosids</taxon>
        <taxon>fabids</taxon>
        <taxon>Malpighiales</taxon>
        <taxon>Linaceae</taxon>
        <taxon>Linum</taxon>
    </lineage>
</organism>
<name>A0AAV0NJ76_9ROSI</name>
<dbReference type="InterPro" id="IPR001810">
    <property type="entry name" value="F-box_dom"/>
</dbReference>
<accession>A0AAV0NJ76</accession>